<keyword evidence="8 17" id="KW-0812">Transmembrane</keyword>
<comment type="catalytic activity">
    <reaction evidence="15">
        <text>an acyl-CoA + a 1,2-diacyl-sn-glycerol = a triacyl-sn-glycerol + CoA</text>
        <dbReference type="Rhea" id="RHEA:10868"/>
        <dbReference type="ChEBI" id="CHEBI:17815"/>
        <dbReference type="ChEBI" id="CHEBI:57287"/>
        <dbReference type="ChEBI" id="CHEBI:58342"/>
        <dbReference type="ChEBI" id="CHEBI:64615"/>
        <dbReference type="EC" id="2.3.1.20"/>
    </reaction>
</comment>
<organism evidence="18 19">
    <name type="scientific">Lepidopterella palustris CBS 459.81</name>
    <dbReference type="NCBI Taxonomy" id="1314670"/>
    <lineage>
        <taxon>Eukaryota</taxon>
        <taxon>Fungi</taxon>
        <taxon>Dikarya</taxon>
        <taxon>Ascomycota</taxon>
        <taxon>Pezizomycotina</taxon>
        <taxon>Dothideomycetes</taxon>
        <taxon>Pleosporomycetidae</taxon>
        <taxon>Mytilinidiales</taxon>
        <taxon>Argynnaceae</taxon>
        <taxon>Lepidopterella</taxon>
    </lineage>
</organism>
<dbReference type="AlphaFoldDB" id="A0A8E2E585"/>
<gene>
    <name evidence="18" type="ORF">K432DRAFT_358605</name>
</gene>
<dbReference type="InterPro" id="IPR007130">
    <property type="entry name" value="DAGAT"/>
</dbReference>
<keyword evidence="6" id="KW-0444">Lipid biosynthesis</keyword>
<feature type="transmembrane region" description="Helical" evidence="17">
    <location>
        <begin position="182"/>
        <end position="208"/>
    </location>
</feature>
<evidence type="ECO:0000256" key="2">
    <source>
        <dbReference type="ARBA" id="ARBA00004771"/>
    </source>
</evidence>
<proteinExistence type="inferred from homology"/>
<comment type="pathway">
    <text evidence="3">Lipid metabolism.</text>
</comment>
<evidence type="ECO:0000256" key="7">
    <source>
        <dbReference type="ARBA" id="ARBA00022679"/>
    </source>
</evidence>
<feature type="region of interest" description="Disordered" evidence="16">
    <location>
        <begin position="51"/>
        <end position="129"/>
    </location>
</feature>
<keyword evidence="12" id="KW-0443">Lipid metabolism</keyword>
<keyword evidence="7" id="KW-0808">Transferase</keyword>
<dbReference type="EMBL" id="KV745129">
    <property type="protein sequence ID" value="OCK77428.1"/>
    <property type="molecule type" value="Genomic_DNA"/>
</dbReference>
<dbReference type="Pfam" id="PF03982">
    <property type="entry name" value="DAGAT"/>
    <property type="match status" value="1"/>
</dbReference>
<evidence type="ECO:0000256" key="12">
    <source>
        <dbReference type="ARBA" id="ARBA00023098"/>
    </source>
</evidence>
<dbReference type="EC" id="2.3.1.20" evidence="5"/>
<evidence type="ECO:0000256" key="5">
    <source>
        <dbReference type="ARBA" id="ARBA00013244"/>
    </source>
</evidence>
<evidence type="ECO:0000256" key="9">
    <source>
        <dbReference type="ARBA" id="ARBA00022798"/>
    </source>
</evidence>
<evidence type="ECO:0000256" key="13">
    <source>
        <dbReference type="ARBA" id="ARBA00023136"/>
    </source>
</evidence>
<name>A0A8E2E585_9PEZI</name>
<keyword evidence="14" id="KW-0012">Acyltransferase</keyword>
<keyword evidence="19" id="KW-1185">Reference proteome</keyword>
<reference evidence="18 19" key="1">
    <citation type="journal article" date="2016" name="Nat. Commun.">
        <title>Ectomycorrhizal ecology is imprinted in the genome of the dominant symbiotic fungus Cenococcum geophilum.</title>
        <authorList>
            <consortium name="DOE Joint Genome Institute"/>
            <person name="Peter M."/>
            <person name="Kohler A."/>
            <person name="Ohm R.A."/>
            <person name="Kuo A."/>
            <person name="Krutzmann J."/>
            <person name="Morin E."/>
            <person name="Arend M."/>
            <person name="Barry K.W."/>
            <person name="Binder M."/>
            <person name="Choi C."/>
            <person name="Clum A."/>
            <person name="Copeland A."/>
            <person name="Grisel N."/>
            <person name="Haridas S."/>
            <person name="Kipfer T."/>
            <person name="LaButti K."/>
            <person name="Lindquist E."/>
            <person name="Lipzen A."/>
            <person name="Maire R."/>
            <person name="Meier B."/>
            <person name="Mihaltcheva S."/>
            <person name="Molinier V."/>
            <person name="Murat C."/>
            <person name="Poggeler S."/>
            <person name="Quandt C.A."/>
            <person name="Sperisen C."/>
            <person name="Tritt A."/>
            <person name="Tisserant E."/>
            <person name="Crous P.W."/>
            <person name="Henrissat B."/>
            <person name="Nehls U."/>
            <person name="Egli S."/>
            <person name="Spatafora J.W."/>
            <person name="Grigoriev I.V."/>
            <person name="Martin F.M."/>
        </authorList>
    </citation>
    <scope>NUCLEOTIDE SEQUENCE [LARGE SCALE GENOMIC DNA]</scope>
    <source>
        <strain evidence="18 19">CBS 459.81</strain>
    </source>
</reference>
<evidence type="ECO:0000313" key="18">
    <source>
        <dbReference type="EMBL" id="OCK77428.1"/>
    </source>
</evidence>
<dbReference type="PANTHER" id="PTHR12317:SF0">
    <property type="entry name" value="ACYLTRANSFERASE"/>
    <property type="match status" value="1"/>
</dbReference>
<comment type="subcellular location">
    <subcellularLocation>
        <location evidence="1">Endoplasmic reticulum membrane</location>
        <topology evidence="1">Multi-pass membrane protein</topology>
    </subcellularLocation>
</comment>
<evidence type="ECO:0000256" key="15">
    <source>
        <dbReference type="ARBA" id="ARBA00048109"/>
    </source>
</evidence>
<sequence length="502" mass="56526">MSLNPESSHLAERKVHHHPKSYVEAAEEGSPIEHQANALDGANYVIARLNGVKDTNGGSGPATPIESEKELLYEGAGQDDSPRSPARKGHKRNSSSKSDGSTKVKRHDKRHSQMFEQHQHGNGKLLTSVKPLPGYERELRQDKKEKKHNELVPGRQAGAGWHKSSIRYAPLNVPLQRRLQTLIVLVHTLSIAITLTTFFFLCSIPIFWPVLLPYLIYVLFSHAGTSGELSHRSERFRRSSIWSLFASYFPARLHRSQVLVPTRKYIFGYHPHGIISHGAFAAFATEALGFSQLFPGIKNTLLTLDSNFRIPLYREYALRMGLASVSRESCENILSKGGRNGEGMGRAITIVVGGARESLDARPGILRLVLGQRKGFIKLAIRTGADLVPVLAFGENDLYEQPNALEHPTVHKIQLLVKKLMGFTIPLFHARGVFNYDVGMMPYRRPLNVVVGRPIHIIQKEHPDKDYVDQVHSEYVSELRRLWNEWKDTFAKDRKGELEIVE</sequence>
<feature type="region of interest" description="Disordered" evidence="16">
    <location>
        <begin position="1"/>
        <end position="35"/>
    </location>
</feature>
<feature type="compositionally biased region" description="Basic residues" evidence="16">
    <location>
        <begin position="85"/>
        <end position="94"/>
    </location>
</feature>
<evidence type="ECO:0000256" key="8">
    <source>
        <dbReference type="ARBA" id="ARBA00022692"/>
    </source>
</evidence>
<dbReference type="CDD" id="cd07987">
    <property type="entry name" value="LPLAT_MGAT-like"/>
    <property type="match status" value="1"/>
</dbReference>
<keyword evidence="11 17" id="KW-1133">Transmembrane helix</keyword>
<evidence type="ECO:0000256" key="6">
    <source>
        <dbReference type="ARBA" id="ARBA00022516"/>
    </source>
</evidence>
<dbReference type="GO" id="GO:0006071">
    <property type="term" value="P:glycerol metabolic process"/>
    <property type="evidence" value="ECO:0007669"/>
    <property type="project" value="UniProtKB-KW"/>
</dbReference>
<dbReference type="GO" id="GO:0005789">
    <property type="term" value="C:endoplasmic reticulum membrane"/>
    <property type="evidence" value="ECO:0007669"/>
    <property type="project" value="UniProtKB-SubCell"/>
</dbReference>
<dbReference type="Proteomes" id="UP000250266">
    <property type="component" value="Unassembled WGS sequence"/>
</dbReference>
<accession>A0A8E2E585</accession>
<evidence type="ECO:0000313" key="19">
    <source>
        <dbReference type="Proteomes" id="UP000250266"/>
    </source>
</evidence>
<evidence type="ECO:0000256" key="16">
    <source>
        <dbReference type="SAM" id="MobiDB-lite"/>
    </source>
</evidence>
<keyword evidence="9" id="KW-0319">Glycerol metabolism</keyword>
<dbReference type="OrthoDB" id="264532at2759"/>
<dbReference type="PANTHER" id="PTHR12317">
    <property type="entry name" value="DIACYLGLYCEROL O-ACYLTRANSFERASE"/>
    <property type="match status" value="1"/>
</dbReference>
<dbReference type="SUPFAM" id="SSF69593">
    <property type="entry name" value="Glycerol-3-phosphate (1)-acyltransferase"/>
    <property type="match status" value="1"/>
</dbReference>
<protein>
    <recommendedName>
        <fullName evidence="5">diacylglycerol O-acyltransferase</fullName>
        <ecNumber evidence="5">2.3.1.20</ecNumber>
    </recommendedName>
</protein>
<evidence type="ECO:0000256" key="14">
    <source>
        <dbReference type="ARBA" id="ARBA00023315"/>
    </source>
</evidence>
<keyword evidence="10" id="KW-0256">Endoplasmic reticulum</keyword>
<evidence type="ECO:0000256" key="11">
    <source>
        <dbReference type="ARBA" id="ARBA00022989"/>
    </source>
</evidence>
<evidence type="ECO:0000256" key="10">
    <source>
        <dbReference type="ARBA" id="ARBA00022824"/>
    </source>
</evidence>
<evidence type="ECO:0000256" key="17">
    <source>
        <dbReference type="SAM" id="Phobius"/>
    </source>
</evidence>
<evidence type="ECO:0000256" key="4">
    <source>
        <dbReference type="ARBA" id="ARBA00005420"/>
    </source>
</evidence>
<comment type="pathway">
    <text evidence="2">Glycerolipid metabolism; triacylglycerol biosynthesis.</text>
</comment>
<comment type="similarity">
    <text evidence="4">Belongs to the diacylglycerol acyltransferase family.</text>
</comment>
<evidence type="ECO:0000256" key="1">
    <source>
        <dbReference type="ARBA" id="ARBA00004477"/>
    </source>
</evidence>
<dbReference type="GO" id="GO:0004144">
    <property type="term" value="F:diacylglycerol O-acyltransferase activity"/>
    <property type="evidence" value="ECO:0007669"/>
    <property type="project" value="UniProtKB-EC"/>
</dbReference>
<evidence type="ECO:0000256" key="3">
    <source>
        <dbReference type="ARBA" id="ARBA00005189"/>
    </source>
</evidence>
<keyword evidence="13 17" id="KW-0472">Membrane</keyword>
<dbReference type="GO" id="GO:0019432">
    <property type="term" value="P:triglyceride biosynthetic process"/>
    <property type="evidence" value="ECO:0007669"/>
    <property type="project" value="TreeGrafter"/>
</dbReference>